<dbReference type="PANTHER" id="PTHR46765">
    <property type="entry name" value="P-LOOP CONTAINING NUCLEOSIDE TRIPHOSPHATE HYDROLASES SUPERFAMILY PROTEIN"/>
    <property type="match status" value="1"/>
</dbReference>
<dbReference type="AlphaFoldDB" id="A0A0M3I9X5"/>
<dbReference type="Pfam" id="PF00004">
    <property type="entry name" value="AAA"/>
    <property type="match status" value="1"/>
</dbReference>
<dbReference type="CDD" id="cd00009">
    <property type="entry name" value="AAA"/>
    <property type="match status" value="1"/>
</dbReference>
<evidence type="ECO:0000256" key="2">
    <source>
        <dbReference type="ARBA" id="ARBA00023242"/>
    </source>
</evidence>
<evidence type="ECO:0000256" key="4">
    <source>
        <dbReference type="SAM" id="Coils"/>
    </source>
</evidence>
<feature type="compositionally biased region" description="Polar residues" evidence="5">
    <location>
        <begin position="808"/>
        <end position="823"/>
    </location>
</feature>
<comment type="similarity">
    <text evidence="3">Belongs to the activator 1 small subunits family. CTF18 subfamily.</text>
</comment>
<protein>
    <submittedName>
        <fullName evidence="8">AAA domain-containing protein</fullName>
    </submittedName>
</protein>
<evidence type="ECO:0000259" key="6">
    <source>
        <dbReference type="SMART" id="SM00382"/>
    </source>
</evidence>
<keyword evidence="4" id="KW-0175">Coiled coil</keyword>
<keyword evidence="7" id="KW-1185">Reference proteome</keyword>
<accession>A0A0M3I9X5</accession>
<organism evidence="7 8">
    <name type="scientific">Ascaris lumbricoides</name>
    <name type="common">Giant roundworm</name>
    <dbReference type="NCBI Taxonomy" id="6252"/>
    <lineage>
        <taxon>Eukaryota</taxon>
        <taxon>Metazoa</taxon>
        <taxon>Ecdysozoa</taxon>
        <taxon>Nematoda</taxon>
        <taxon>Chromadorea</taxon>
        <taxon>Rhabditida</taxon>
        <taxon>Spirurina</taxon>
        <taxon>Ascaridomorpha</taxon>
        <taxon>Ascaridoidea</taxon>
        <taxon>Ascarididae</taxon>
        <taxon>Ascaris</taxon>
    </lineage>
</organism>
<dbReference type="InterPro" id="IPR053016">
    <property type="entry name" value="CTF18-RFC_complex"/>
</dbReference>
<dbReference type="InterPro" id="IPR003593">
    <property type="entry name" value="AAA+_ATPase"/>
</dbReference>
<dbReference type="Gene3D" id="3.40.50.300">
    <property type="entry name" value="P-loop containing nucleotide triphosphate hydrolases"/>
    <property type="match status" value="1"/>
</dbReference>
<sequence length="868" mass="98654">MDDDEYNAIGTSDFFCDEERLSYGEEDGRFKSPICVSNEFNDVGRRPSKRPLRVEDCDAIDWHMKVPCSLDEANQLREREQLNERILSRLAERILQVRKRKRLMKSVEEEHHDEADVEVNSTEGAVLQVRKRKRLMKSVEEEHHDQADVEVNSTEGAVLQYPPSDGSPWIGVSAPNFGQRYYIRLRKKLSNESKQRMSTIGWDSAARSHLNSRPIDEILEAAREELRRQQENLAMEVDTAMSDSVSSSAHTQLWVEKYAPRSFVDLISDDRVNRFLLKWLKLWDECVFKRSIPDSMLKSGEDRDDIITLDNGKPRRPSQKVVLIAGPAGFGKTTLASVTARHCGYRVVEMNASDDRNVSDFERKIEGAIRSVRTLDTMRLTVRDDRNVSDFERKIEGAIRSVRTLDTDGRPNCLLVDEIDGAPADAIRYLCKTLALRGRKAIRRPVICICNNFNERVMASIGLQIARCEHIRIETGAVAEIINICAQDLRSSINALQFIAVESSSGVIDHNAVRSYGEHETQLLKCGGEKSLFDVWGAVLEVGRHVDGHGHVLDVSTRTCRVDALCQRFASESDRFHSGLFTNYLSTSSGSHRISSVRTFFFFVHFKISAAARTFCDYDYLSYAVGHSQNYELMKYTFASSVQLHLLVASSQRLQLTFPIADQNVWQKRRESMETVLTVRADSTQRGIPQQTLILDLLPMIILIVQPPLKPMNAQLYSARELELVRSVVAIMRSYSLTFTATYQDGVSSFIFCPPVDVLVLFPIEESDRRRVSFLSNAARQMIAHQIEIERLRGDGVQWEKENSAVNKSVSHKSTMSSHTIDTSGVRELSGRNMSKASVVADRGIVYRYNQGFSNAIRRNIRMRSLIF</sequence>
<comment type="subcellular location">
    <subcellularLocation>
        <location evidence="1">Nucleus</location>
    </subcellularLocation>
</comment>
<dbReference type="Gene3D" id="1.10.8.60">
    <property type="match status" value="1"/>
</dbReference>
<evidence type="ECO:0000313" key="7">
    <source>
        <dbReference type="Proteomes" id="UP000036681"/>
    </source>
</evidence>
<dbReference type="PANTHER" id="PTHR46765:SF1">
    <property type="entry name" value="P-LOOP CONTAINING NUCLEOSIDE TRIPHOSPHATE HYDROLASES SUPERFAMILY PROTEIN"/>
    <property type="match status" value="1"/>
</dbReference>
<evidence type="ECO:0000313" key="8">
    <source>
        <dbReference type="WBParaSite" id="ALUE_0001430801-mRNA-1"/>
    </source>
</evidence>
<reference evidence="8" key="1">
    <citation type="submission" date="2016-05" db="UniProtKB">
        <authorList>
            <consortium name="WormBaseParasite"/>
        </authorList>
    </citation>
    <scope>IDENTIFICATION</scope>
</reference>
<dbReference type="InterPro" id="IPR027417">
    <property type="entry name" value="P-loop_NTPase"/>
</dbReference>
<evidence type="ECO:0000256" key="5">
    <source>
        <dbReference type="SAM" id="MobiDB-lite"/>
    </source>
</evidence>
<dbReference type="InterPro" id="IPR003959">
    <property type="entry name" value="ATPase_AAA_core"/>
</dbReference>
<dbReference type="SUPFAM" id="SSF52540">
    <property type="entry name" value="P-loop containing nucleoside triphosphate hydrolases"/>
    <property type="match status" value="1"/>
</dbReference>
<feature type="coiled-coil region" evidence="4">
    <location>
        <begin position="216"/>
        <end position="243"/>
    </location>
</feature>
<keyword evidence="2" id="KW-0539">Nucleus</keyword>
<proteinExistence type="inferred from homology"/>
<dbReference type="SMART" id="SM00382">
    <property type="entry name" value="AAA"/>
    <property type="match status" value="1"/>
</dbReference>
<evidence type="ECO:0000256" key="1">
    <source>
        <dbReference type="ARBA" id="ARBA00004123"/>
    </source>
</evidence>
<dbReference type="Proteomes" id="UP000036681">
    <property type="component" value="Unplaced"/>
</dbReference>
<feature type="region of interest" description="Disordered" evidence="5">
    <location>
        <begin position="808"/>
        <end position="829"/>
    </location>
</feature>
<dbReference type="WBParaSite" id="ALUE_0001430801-mRNA-1">
    <property type="protein sequence ID" value="ALUE_0001430801-mRNA-1"/>
    <property type="gene ID" value="ALUE_0001430801"/>
</dbReference>
<dbReference type="GO" id="GO:0016887">
    <property type="term" value="F:ATP hydrolysis activity"/>
    <property type="evidence" value="ECO:0007669"/>
    <property type="project" value="InterPro"/>
</dbReference>
<name>A0A0M3I9X5_ASCLU</name>
<feature type="domain" description="AAA+ ATPase" evidence="6">
    <location>
        <begin position="318"/>
        <end position="477"/>
    </location>
</feature>
<dbReference type="GO" id="GO:0005634">
    <property type="term" value="C:nucleus"/>
    <property type="evidence" value="ECO:0007669"/>
    <property type="project" value="UniProtKB-SubCell"/>
</dbReference>
<dbReference type="GO" id="GO:0005524">
    <property type="term" value="F:ATP binding"/>
    <property type="evidence" value="ECO:0007669"/>
    <property type="project" value="InterPro"/>
</dbReference>
<evidence type="ECO:0000256" key="3">
    <source>
        <dbReference type="ARBA" id="ARBA00043975"/>
    </source>
</evidence>